<dbReference type="AlphaFoldDB" id="A0A3G7U7I9"/>
<dbReference type="InterPro" id="IPR027417">
    <property type="entry name" value="P-loop_NTPase"/>
</dbReference>
<dbReference type="RefSeq" id="WP_124377883.1">
    <property type="nucleotide sequence ID" value="NZ_CP027754.1"/>
</dbReference>
<dbReference type="PANTHER" id="PTHR22674:SF6">
    <property type="entry name" value="NTPASE KAP FAMILY P-LOOP DOMAIN-CONTAINING PROTEIN 1"/>
    <property type="match status" value="1"/>
</dbReference>
<dbReference type="PANTHER" id="PTHR22674">
    <property type="entry name" value="NTPASE, KAP FAMILY P-LOOP DOMAIN-CONTAINING 1"/>
    <property type="match status" value="1"/>
</dbReference>
<reference evidence="2 3" key="1">
    <citation type="submission" date="2018-03" db="EMBL/GenBank/DDBJ databases">
        <title>Diversity of phytobeneficial traits revealed by whole-genome analysis of worldwide-isolated phenazine-producing Pseudomonas spp.</title>
        <authorList>
            <person name="Biessy A."/>
            <person name="Novinscak A."/>
            <person name="Blom J."/>
            <person name="Leger G."/>
            <person name="Thomashow L.S."/>
            <person name="Cazorla F.M."/>
            <person name="Josic D."/>
            <person name="Filion M."/>
        </authorList>
    </citation>
    <scope>NUCLEOTIDE SEQUENCE [LARGE SCALE GENOMIC DNA]</scope>
    <source>
        <strain evidence="2 3">30B</strain>
    </source>
</reference>
<evidence type="ECO:0000259" key="1">
    <source>
        <dbReference type="Pfam" id="PF07693"/>
    </source>
</evidence>
<proteinExistence type="predicted"/>
<feature type="domain" description="KAP NTPase" evidence="1">
    <location>
        <begin position="72"/>
        <end position="318"/>
    </location>
</feature>
<evidence type="ECO:0000313" key="3">
    <source>
        <dbReference type="Proteomes" id="UP000268696"/>
    </source>
</evidence>
<sequence length="782" mass="89176">MLGYIIYNAVSITCSVFFNYNPLFAYIDVLVVASRLVSPFQSSGGYDAPASTQDQDDLNRWALSRSVLRSIENTPDEWSIRVALYGKWGVGKTSILNFIARQIEERNQRAAKEVGSTQIIVVRFSAWDVTAVNGILHPFYRALLEQLPAKKTSKFSVFRYLKRALYLIFKGAKSLWDVLAGLFNSSIEPVSAGTIAAMRGTLEHAAKWTVFDKKDLARLQYELSGYRVVVFIDDLDRADPKIIPQTMLALRELLDWPKFAFILAFDLAVIAEALGTYSPVFGKDARRFLEKIIDVQLDVPEPTDKEVATMGRRLFASYCSFIPYEAQEKAIEWLPRNPRLAKMIVRDLGLLEKAAIRHEHHELNWTAIILQTILKHEAPDTMAAVHPALLGSGFHDISSASGSLELTKAAVALSFDDKVPADSVIFKRLEAKVFALQELRRREARARILYEMGLLTKEPGITLREYKATLDQWQLLKNDIPIISMLKHGEDACGESTDDIAGLLFFLVIMRCAETLTDATKEDDLHEYEKFNQEATSHMDLLEYLCYQCEVPAVKSISTDVRIWRKLVEAAVQMHRLESEVESDCLLRRMDELVRFSARRCNAPVQVVDFATFHLNEEKTHPFYYRESTKNLYNSIVQIMAQDAIDDAVKYFYVAGALEEIYKGVDQDSKIRRIRLDDLNSPVYSSQGLQAMVKAFHSVTENHAERLALADNAVVYLEYLQQLKRKCDISDGERLKEIYSVVVPAAWQAILTGRQSTRRPKYLIRKREDFINRGFNEEWLPL</sequence>
<dbReference type="Proteomes" id="UP000268696">
    <property type="component" value="Chromosome"/>
</dbReference>
<evidence type="ECO:0000313" key="2">
    <source>
        <dbReference type="EMBL" id="AZE55263.1"/>
    </source>
</evidence>
<dbReference type="InterPro" id="IPR052754">
    <property type="entry name" value="NTPase_KAP_P-loop"/>
</dbReference>
<accession>A0A3G7U7I9</accession>
<dbReference type="Pfam" id="PF07693">
    <property type="entry name" value="KAP_NTPase"/>
    <property type="match status" value="1"/>
</dbReference>
<dbReference type="InterPro" id="IPR011646">
    <property type="entry name" value="KAP_P-loop"/>
</dbReference>
<organism evidence="2 3">
    <name type="scientific">Pseudomonas synxantha</name>
    <dbReference type="NCBI Taxonomy" id="47883"/>
    <lineage>
        <taxon>Bacteria</taxon>
        <taxon>Pseudomonadati</taxon>
        <taxon>Pseudomonadota</taxon>
        <taxon>Gammaproteobacteria</taxon>
        <taxon>Pseudomonadales</taxon>
        <taxon>Pseudomonadaceae</taxon>
        <taxon>Pseudomonas</taxon>
    </lineage>
</organism>
<name>A0A3G7U7I9_9PSED</name>
<dbReference type="SUPFAM" id="SSF52540">
    <property type="entry name" value="P-loop containing nucleoside triphosphate hydrolases"/>
    <property type="match status" value="1"/>
</dbReference>
<protein>
    <recommendedName>
        <fullName evidence="1">KAP NTPase domain-containing protein</fullName>
    </recommendedName>
</protein>
<gene>
    <name evidence="2" type="ORF">C4K03_3108</name>
</gene>
<dbReference type="EMBL" id="CP027754">
    <property type="protein sequence ID" value="AZE55263.1"/>
    <property type="molecule type" value="Genomic_DNA"/>
</dbReference>
<dbReference type="Gene3D" id="3.40.50.300">
    <property type="entry name" value="P-loop containing nucleotide triphosphate hydrolases"/>
    <property type="match status" value="1"/>
</dbReference>